<comment type="caution">
    <text evidence="2">The sequence shown here is derived from an EMBL/GenBank/DDBJ whole genome shotgun (WGS) entry which is preliminary data.</text>
</comment>
<keyword evidence="3" id="KW-1185">Reference proteome</keyword>
<dbReference type="RefSeq" id="WP_008212911.1">
    <property type="nucleotide sequence ID" value="NZ_JH414968.1"/>
</dbReference>
<dbReference type="Proteomes" id="UP000004625">
    <property type="component" value="Unassembled WGS sequence"/>
</dbReference>
<feature type="signal peptide" evidence="1">
    <location>
        <begin position="1"/>
        <end position="28"/>
    </location>
</feature>
<dbReference type="STRING" id="797515.HMPREF9103_01657"/>
<evidence type="ECO:0008006" key="4">
    <source>
        <dbReference type="Google" id="ProtNLM"/>
    </source>
</evidence>
<dbReference type="AlphaFoldDB" id="G9ZPK3"/>
<dbReference type="eggNOG" id="ENOG5030A75">
    <property type="taxonomic scope" value="Bacteria"/>
</dbReference>
<dbReference type="HOGENOM" id="CLU_955759_0_0_9"/>
<sequence>MTFKKRFILLTLGLSAVAVFGQSKPIHASTPGLKRVSTNHMAKIANKNDYYRVNQNTKAGPYKGQKVTLPKGTVLSMTTGYDSASPAPNGKVLIANYDNSVDLSYALKKKLGVKHPSKRFQIWLPYYPKRYTKIKRPTYTLPYGQNVLFSGGLTAFKSLASAGYQHGHPFNSNALKITSDGYLEFYKYAGTTLAGFDGRWRYTQKPTSYVKISHTLNKGATKYLYFQQPLKGVKTVHLRNQKYRYRLAIKNRHTPYVYGNNAFAMYASIYSAGGHRYFTSPRSYDNFGD</sequence>
<evidence type="ECO:0000313" key="3">
    <source>
        <dbReference type="Proteomes" id="UP000004625"/>
    </source>
</evidence>
<evidence type="ECO:0000256" key="1">
    <source>
        <dbReference type="SAM" id="SignalP"/>
    </source>
</evidence>
<organism evidence="2 3">
    <name type="scientific">Lentilactobacillus parafarraginis F0439</name>
    <dbReference type="NCBI Taxonomy" id="797515"/>
    <lineage>
        <taxon>Bacteria</taxon>
        <taxon>Bacillati</taxon>
        <taxon>Bacillota</taxon>
        <taxon>Bacilli</taxon>
        <taxon>Lactobacillales</taxon>
        <taxon>Lactobacillaceae</taxon>
        <taxon>Lentilactobacillus</taxon>
    </lineage>
</organism>
<protein>
    <recommendedName>
        <fullName evidence="4">Surface layer protein A domain-containing protein</fullName>
    </recommendedName>
</protein>
<name>G9ZPK3_9LACO</name>
<accession>G9ZPK3</accession>
<feature type="chain" id="PRO_5003529828" description="Surface layer protein A domain-containing protein" evidence="1">
    <location>
        <begin position="29"/>
        <end position="289"/>
    </location>
</feature>
<evidence type="ECO:0000313" key="2">
    <source>
        <dbReference type="EMBL" id="EHL98335.1"/>
    </source>
</evidence>
<dbReference type="PATRIC" id="fig|797515.3.peg.1534"/>
<dbReference type="EMBL" id="AGEY01000075">
    <property type="protein sequence ID" value="EHL98335.1"/>
    <property type="molecule type" value="Genomic_DNA"/>
</dbReference>
<reference evidence="2 3" key="1">
    <citation type="submission" date="2011-09" db="EMBL/GenBank/DDBJ databases">
        <authorList>
            <person name="Weinstock G."/>
            <person name="Sodergren E."/>
            <person name="Clifton S."/>
            <person name="Fulton L."/>
            <person name="Fulton B."/>
            <person name="Courtney L."/>
            <person name="Fronick C."/>
            <person name="Harrison M."/>
            <person name="Strong C."/>
            <person name="Farmer C."/>
            <person name="Delahaunty K."/>
            <person name="Markovic C."/>
            <person name="Hall O."/>
            <person name="Minx P."/>
            <person name="Tomlinson C."/>
            <person name="Mitreva M."/>
            <person name="Hou S."/>
            <person name="Chen J."/>
            <person name="Wollam A."/>
            <person name="Pepin K.H."/>
            <person name="Johnson M."/>
            <person name="Bhonagiri V."/>
            <person name="Zhang X."/>
            <person name="Suruliraj S."/>
            <person name="Warren W."/>
            <person name="Chinwalla A."/>
            <person name="Mardis E.R."/>
            <person name="Wilson R.K."/>
        </authorList>
    </citation>
    <scope>NUCLEOTIDE SEQUENCE [LARGE SCALE GENOMIC DNA]</scope>
    <source>
        <strain evidence="2 3">F0439</strain>
    </source>
</reference>
<keyword evidence="1" id="KW-0732">Signal</keyword>
<proteinExistence type="predicted"/>
<gene>
    <name evidence="2" type="ORF">HMPREF9103_01657</name>
</gene>